<organism evidence="1 2">
    <name type="scientific">Gigaspora rosea</name>
    <dbReference type="NCBI Taxonomy" id="44941"/>
    <lineage>
        <taxon>Eukaryota</taxon>
        <taxon>Fungi</taxon>
        <taxon>Fungi incertae sedis</taxon>
        <taxon>Mucoromycota</taxon>
        <taxon>Glomeromycotina</taxon>
        <taxon>Glomeromycetes</taxon>
        <taxon>Diversisporales</taxon>
        <taxon>Gigasporaceae</taxon>
        <taxon>Gigaspora</taxon>
    </lineage>
</organism>
<gene>
    <name evidence="1" type="ORF">C2G38_2232107</name>
</gene>
<protein>
    <submittedName>
        <fullName evidence="1">Uncharacterized protein</fullName>
    </submittedName>
</protein>
<comment type="caution">
    <text evidence="1">The sequence shown here is derived from an EMBL/GenBank/DDBJ whole genome shotgun (WGS) entry which is preliminary data.</text>
</comment>
<dbReference type="Proteomes" id="UP000266673">
    <property type="component" value="Unassembled WGS sequence"/>
</dbReference>
<dbReference type="STRING" id="44941.A0A397TWB5"/>
<dbReference type="EMBL" id="QKWP01003383">
    <property type="protein sequence ID" value="RIB01017.1"/>
    <property type="molecule type" value="Genomic_DNA"/>
</dbReference>
<sequence length="180" mass="21064">MTKNRLLIFAALVEKIANLIELAHLLQKDYVLVRQEACILESMGIIQRNAEIWVSSYFYLLNIISSRLCFFPSETTLSNSRMCKQYLENKYHVILKIINNNDVYNPLLVIKNRIVDVNNERINDHNSIPNNKICQSINRGKAGGPASRRKTPNPWHVTHMKIIKDYEQRNNISDMSTWYR</sequence>
<evidence type="ECO:0000313" key="1">
    <source>
        <dbReference type="EMBL" id="RIB01017.1"/>
    </source>
</evidence>
<reference evidence="1 2" key="1">
    <citation type="submission" date="2018-06" db="EMBL/GenBank/DDBJ databases">
        <title>Comparative genomics reveals the genomic features of Rhizophagus irregularis, R. cerebriforme, R. diaphanum and Gigaspora rosea, and their symbiotic lifestyle signature.</title>
        <authorList>
            <person name="Morin E."/>
            <person name="San Clemente H."/>
            <person name="Chen E.C.H."/>
            <person name="De La Providencia I."/>
            <person name="Hainaut M."/>
            <person name="Kuo A."/>
            <person name="Kohler A."/>
            <person name="Murat C."/>
            <person name="Tang N."/>
            <person name="Roy S."/>
            <person name="Loubradou J."/>
            <person name="Henrissat B."/>
            <person name="Grigoriev I.V."/>
            <person name="Corradi N."/>
            <person name="Roux C."/>
            <person name="Martin F.M."/>
        </authorList>
    </citation>
    <scope>NUCLEOTIDE SEQUENCE [LARGE SCALE GENOMIC DNA]</scope>
    <source>
        <strain evidence="1 2">DAOM 194757</strain>
    </source>
</reference>
<accession>A0A397TWB5</accession>
<dbReference type="AlphaFoldDB" id="A0A397TWB5"/>
<name>A0A397TWB5_9GLOM</name>
<evidence type="ECO:0000313" key="2">
    <source>
        <dbReference type="Proteomes" id="UP000266673"/>
    </source>
</evidence>
<proteinExistence type="predicted"/>
<keyword evidence="2" id="KW-1185">Reference proteome</keyword>